<dbReference type="EMBL" id="JAMTCO010000004">
    <property type="protein sequence ID" value="MCP2269413.1"/>
    <property type="molecule type" value="Genomic_DNA"/>
</dbReference>
<gene>
    <name evidence="4" type="ORF">LV75_001901</name>
</gene>
<feature type="domain" description="STAS" evidence="3">
    <location>
        <begin position="563"/>
        <end position="650"/>
    </location>
</feature>
<dbReference type="InterPro" id="IPR000014">
    <property type="entry name" value="PAS"/>
</dbReference>
<keyword evidence="1" id="KW-0378">Hydrolase</keyword>
<dbReference type="Proteomes" id="UP001205185">
    <property type="component" value="Unassembled WGS sequence"/>
</dbReference>
<evidence type="ECO:0000259" key="3">
    <source>
        <dbReference type="PROSITE" id="PS50801"/>
    </source>
</evidence>
<dbReference type="Pfam" id="PF13581">
    <property type="entry name" value="HATPase_c_2"/>
    <property type="match status" value="1"/>
</dbReference>
<dbReference type="InterPro" id="IPR036890">
    <property type="entry name" value="HATPase_C_sf"/>
</dbReference>
<dbReference type="InterPro" id="IPR001932">
    <property type="entry name" value="PPM-type_phosphatase-like_dom"/>
</dbReference>
<dbReference type="Gene3D" id="3.60.40.10">
    <property type="entry name" value="PPM-type phosphatase domain"/>
    <property type="match status" value="1"/>
</dbReference>
<protein>
    <submittedName>
        <fullName evidence="4">PAS domain S-box-containing protein</fullName>
    </submittedName>
</protein>
<dbReference type="CDD" id="cd07043">
    <property type="entry name" value="STAS_anti-anti-sigma_factors"/>
    <property type="match status" value="1"/>
</dbReference>
<dbReference type="NCBIfam" id="TIGR00229">
    <property type="entry name" value="sensory_box"/>
    <property type="match status" value="1"/>
</dbReference>
<accession>A0ABT1I9U8</accession>
<evidence type="ECO:0000313" key="5">
    <source>
        <dbReference type="Proteomes" id="UP001205185"/>
    </source>
</evidence>
<evidence type="ECO:0000256" key="1">
    <source>
        <dbReference type="ARBA" id="ARBA00022801"/>
    </source>
</evidence>
<dbReference type="PROSITE" id="PS50801">
    <property type="entry name" value="STAS"/>
    <property type="match status" value="1"/>
</dbReference>
<dbReference type="PANTHER" id="PTHR43156:SF2">
    <property type="entry name" value="STAGE II SPORULATION PROTEIN E"/>
    <property type="match status" value="1"/>
</dbReference>
<evidence type="ECO:0000313" key="4">
    <source>
        <dbReference type="EMBL" id="MCP2269413.1"/>
    </source>
</evidence>
<organism evidence="4 5">
    <name type="scientific">Actinokineospora diospyrosa</name>
    <dbReference type="NCBI Taxonomy" id="103728"/>
    <lineage>
        <taxon>Bacteria</taxon>
        <taxon>Bacillati</taxon>
        <taxon>Actinomycetota</taxon>
        <taxon>Actinomycetes</taxon>
        <taxon>Pseudonocardiales</taxon>
        <taxon>Pseudonocardiaceae</taxon>
        <taxon>Actinokineospora</taxon>
    </lineage>
</organism>
<dbReference type="Pfam" id="PF07228">
    <property type="entry name" value="SpoIIE"/>
    <property type="match status" value="1"/>
</dbReference>
<dbReference type="Gene3D" id="3.30.750.24">
    <property type="entry name" value="STAS domain"/>
    <property type="match status" value="1"/>
</dbReference>
<feature type="coiled-coil region" evidence="2">
    <location>
        <begin position="130"/>
        <end position="164"/>
    </location>
</feature>
<keyword evidence="2" id="KW-0175">Coiled coil</keyword>
<dbReference type="CDD" id="cd16936">
    <property type="entry name" value="HATPase_RsbW-like"/>
    <property type="match status" value="1"/>
</dbReference>
<dbReference type="PANTHER" id="PTHR43156">
    <property type="entry name" value="STAGE II SPORULATION PROTEIN E-RELATED"/>
    <property type="match status" value="1"/>
</dbReference>
<dbReference type="SMART" id="SM00387">
    <property type="entry name" value="HATPase_c"/>
    <property type="match status" value="1"/>
</dbReference>
<dbReference type="Pfam" id="PF08448">
    <property type="entry name" value="PAS_4"/>
    <property type="match status" value="1"/>
</dbReference>
<name>A0ABT1I9U8_9PSEU</name>
<dbReference type="InterPro" id="IPR052016">
    <property type="entry name" value="Bact_Sigma-Reg"/>
</dbReference>
<dbReference type="SUPFAM" id="SSF52091">
    <property type="entry name" value="SpoIIaa-like"/>
    <property type="match status" value="1"/>
</dbReference>
<dbReference type="SUPFAM" id="SSF81606">
    <property type="entry name" value="PP2C-like"/>
    <property type="match status" value="1"/>
</dbReference>
<keyword evidence="5" id="KW-1185">Reference proteome</keyword>
<dbReference type="Gene3D" id="3.30.565.10">
    <property type="entry name" value="Histidine kinase-like ATPase, C-terminal domain"/>
    <property type="match status" value="1"/>
</dbReference>
<dbReference type="InterPro" id="IPR036457">
    <property type="entry name" value="PPM-type-like_dom_sf"/>
</dbReference>
<dbReference type="Pfam" id="PF01740">
    <property type="entry name" value="STAS"/>
    <property type="match status" value="1"/>
</dbReference>
<sequence>MELDPERLVGAADAVRAVFDGLPIMLAGLDGPELVIVAANAAYRAAMGREELIGLTPWEAFPDIAGQQTIEMVYRVYRTGRPESGVEWRVQFDRHATGEGVVEVYFDFTTAPRLDADGTVVGVVLFAQDVTARVRQRQAAERKAEEAERRYAEAREVMTALQRQLLPSGLPVLPSFRIAGSYLLADAADAAGGDWFEAVPMTGGRVGLVVGDVVGHGVAASAAMGRLRAVLRDRLEETGDVHAAVAAVDRMARRARDTHAATVCVVVVDPDGEFEYCTAGHPPPLVAGGGQARYLPLTGGGPLGTGSTYAVATGLLDAGDVLLLYSDGLVERPGREPAASSVELAQVLADAVADSGYHTPGLSAVERATTLTLEMMVRTTGHADDITLLAAQRVAPVDPLRLSLPGDLEVVRAVRRALGAWLAAIGAGEQDVVALQHAVVELVTNAVEHSRPDRADGTITLDAALGADGVLRVSVTDDGRWLRRCSTTDQDFQLDHGLGLAMAGGLADELHIARSAHGTTATVRRELHRPARLLTTGVTGRAPAADPDLLLVLDQPQTDDNRVALDGPLDVATCAQLSAELDRLTLGGSHELTLDLTGVTHLASVAVAVLHRAVARGERNCARLRLYAPAGSVADHVLTLVSLEHDRVGE</sequence>
<proteinExistence type="predicted"/>
<evidence type="ECO:0000256" key="2">
    <source>
        <dbReference type="SAM" id="Coils"/>
    </source>
</evidence>
<dbReference type="InterPro" id="IPR002645">
    <property type="entry name" value="STAS_dom"/>
</dbReference>
<comment type="caution">
    <text evidence="4">The sequence shown here is derived from an EMBL/GenBank/DDBJ whole genome shotgun (WGS) entry which is preliminary data.</text>
</comment>
<dbReference type="SMART" id="SM00331">
    <property type="entry name" value="PP2C_SIG"/>
    <property type="match status" value="1"/>
</dbReference>
<dbReference type="SUPFAM" id="SSF55785">
    <property type="entry name" value="PYP-like sensor domain (PAS domain)"/>
    <property type="match status" value="1"/>
</dbReference>
<reference evidence="4 5" key="1">
    <citation type="submission" date="2022-06" db="EMBL/GenBank/DDBJ databases">
        <title>Genomic Encyclopedia of Archaeal and Bacterial Type Strains, Phase II (KMG-II): from individual species to whole genera.</title>
        <authorList>
            <person name="Goeker M."/>
        </authorList>
    </citation>
    <scope>NUCLEOTIDE SEQUENCE [LARGE SCALE GENOMIC DNA]</scope>
    <source>
        <strain evidence="4 5">DSM 44255</strain>
    </source>
</reference>
<dbReference type="SUPFAM" id="SSF55874">
    <property type="entry name" value="ATPase domain of HSP90 chaperone/DNA topoisomerase II/histidine kinase"/>
    <property type="match status" value="1"/>
</dbReference>
<dbReference type="Gene3D" id="3.30.450.20">
    <property type="entry name" value="PAS domain"/>
    <property type="match status" value="1"/>
</dbReference>
<dbReference type="InterPro" id="IPR035965">
    <property type="entry name" value="PAS-like_dom_sf"/>
</dbReference>
<dbReference type="InterPro" id="IPR003594">
    <property type="entry name" value="HATPase_dom"/>
</dbReference>
<dbReference type="RefSeq" id="WP_253886411.1">
    <property type="nucleotide sequence ID" value="NZ_BAAAVB010000004.1"/>
</dbReference>
<dbReference type="InterPro" id="IPR036513">
    <property type="entry name" value="STAS_dom_sf"/>
</dbReference>
<dbReference type="InterPro" id="IPR013656">
    <property type="entry name" value="PAS_4"/>
</dbReference>